<keyword evidence="1" id="KW-0418">Kinase</keyword>
<accession>A0ACC0HEX7</accession>
<gene>
    <name evidence="1" type="ORF">LOK49_LG06G01686</name>
</gene>
<dbReference type="Proteomes" id="UP001060215">
    <property type="component" value="Chromosome 5"/>
</dbReference>
<name>A0ACC0HEX7_9ERIC</name>
<proteinExistence type="predicted"/>
<dbReference type="EMBL" id="CM045762">
    <property type="protein sequence ID" value="KAI8010596.1"/>
    <property type="molecule type" value="Genomic_DNA"/>
</dbReference>
<sequence>MLWDKVFGQSRVAIPGIEHLLDNKRGSSNAMASSCRNSLLCLNISSEVLEQAVQLVNNDNLDLGYALIEQAATEKDGICREVQMMSLIDHPNLLQAHCSFTAGQNLWVVMPYMAGGSCLHIMKSAYPDGFEEPVISTLLCEVLKALVYLHAHGHIHRDVKASNILIDSNGVVKLADLGVSACMFHTGDRQRSRNTFVGTSCWMAPEVMQQLHGYDFKNAKNGLYFQISKFQTVKIKPRKKTSTTPLTPRHHPIPLLARSYSLDRCGNSSWMEHPAGT</sequence>
<evidence type="ECO:0000313" key="2">
    <source>
        <dbReference type="Proteomes" id="UP001060215"/>
    </source>
</evidence>
<keyword evidence="2" id="KW-1185">Reference proteome</keyword>
<organism evidence="1 2">
    <name type="scientific">Camellia lanceoleosa</name>
    <dbReference type="NCBI Taxonomy" id="1840588"/>
    <lineage>
        <taxon>Eukaryota</taxon>
        <taxon>Viridiplantae</taxon>
        <taxon>Streptophyta</taxon>
        <taxon>Embryophyta</taxon>
        <taxon>Tracheophyta</taxon>
        <taxon>Spermatophyta</taxon>
        <taxon>Magnoliopsida</taxon>
        <taxon>eudicotyledons</taxon>
        <taxon>Gunneridae</taxon>
        <taxon>Pentapetalae</taxon>
        <taxon>asterids</taxon>
        <taxon>Ericales</taxon>
        <taxon>Theaceae</taxon>
        <taxon>Camellia</taxon>
    </lineage>
</organism>
<reference evidence="1 2" key="1">
    <citation type="journal article" date="2022" name="Plant J.">
        <title>Chromosome-level genome of Camellia lanceoleosa provides a valuable resource for understanding genome evolution and self-incompatibility.</title>
        <authorList>
            <person name="Gong W."/>
            <person name="Xiao S."/>
            <person name="Wang L."/>
            <person name="Liao Z."/>
            <person name="Chang Y."/>
            <person name="Mo W."/>
            <person name="Hu G."/>
            <person name="Li W."/>
            <person name="Zhao G."/>
            <person name="Zhu H."/>
            <person name="Hu X."/>
            <person name="Ji K."/>
            <person name="Xiang X."/>
            <person name="Song Q."/>
            <person name="Yuan D."/>
            <person name="Jin S."/>
            <person name="Zhang L."/>
        </authorList>
    </citation>
    <scope>NUCLEOTIDE SEQUENCE [LARGE SCALE GENOMIC DNA]</scope>
    <source>
        <strain evidence="1">SQ_2022a</strain>
    </source>
</reference>
<evidence type="ECO:0000313" key="1">
    <source>
        <dbReference type="EMBL" id="KAI8010596.1"/>
    </source>
</evidence>
<feature type="non-terminal residue" evidence="1">
    <location>
        <position position="277"/>
    </location>
</feature>
<protein>
    <submittedName>
        <fullName evidence="1">Serine/threonine-protein kinase fray2</fullName>
    </submittedName>
</protein>
<keyword evidence="1" id="KW-0808">Transferase</keyword>
<comment type="caution">
    <text evidence="1">The sequence shown here is derived from an EMBL/GenBank/DDBJ whole genome shotgun (WGS) entry which is preliminary data.</text>
</comment>